<evidence type="ECO:0000256" key="3">
    <source>
        <dbReference type="ARBA" id="ARBA00022833"/>
    </source>
</evidence>
<feature type="domain" description="CENP-V/GFA" evidence="5">
    <location>
        <begin position="3"/>
        <end position="117"/>
    </location>
</feature>
<name>A0A2S0UPW8_9RHOB</name>
<gene>
    <name evidence="6" type="ORF">HYN69_16325</name>
</gene>
<keyword evidence="3" id="KW-0862">Zinc</keyword>
<reference evidence="6 7" key="1">
    <citation type="submission" date="2018-04" db="EMBL/GenBank/DDBJ databases">
        <title>Genome sequencing of Gemmobacter.</title>
        <authorList>
            <person name="Yi H."/>
            <person name="Baek M.-G."/>
        </authorList>
    </citation>
    <scope>NUCLEOTIDE SEQUENCE [LARGE SCALE GENOMIC DNA]</scope>
    <source>
        <strain evidence="6 7">HYN0069</strain>
    </source>
</reference>
<dbReference type="InterPro" id="IPR011057">
    <property type="entry name" value="Mss4-like_sf"/>
</dbReference>
<dbReference type="KEGG" id="geh:HYN69_16325"/>
<dbReference type="Gene3D" id="3.90.1590.10">
    <property type="entry name" value="glutathione-dependent formaldehyde- activating enzyme (gfa)"/>
    <property type="match status" value="1"/>
</dbReference>
<evidence type="ECO:0000259" key="5">
    <source>
        <dbReference type="PROSITE" id="PS51891"/>
    </source>
</evidence>
<sequence>MRATGHCLCGTISYRIDSQDPLPGVTLCHCAQCARWSGSLAAFIACRPSELSIEGEPAWFQSSPDTRRGFCPTCGSALFWQAEPGNRVYVTVGTLDLPTGLTIAEHIHTASKPDWYDILDPAPQKAGE</sequence>
<dbReference type="PROSITE" id="PS51891">
    <property type="entry name" value="CENP_V_GFA"/>
    <property type="match status" value="1"/>
</dbReference>
<keyword evidence="2" id="KW-0479">Metal-binding</keyword>
<dbReference type="InterPro" id="IPR006913">
    <property type="entry name" value="CENP-V/GFA"/>
</dbReference>
<keyword evidence="7" id="KW-1185">Reference proteome</keyword>
<dbReference type="RefSeq" id="WP_108436680.1">
    <property type="nucleotide sequence ID" value="NZ_CP028918.1"/>
</dbReference>
<evidence type="ECO:0000313" key="7">
    <source>
        <dbReference type="Proteomes" id="UP000244496"/>
    </source>
</evidence>
<dbReference type="GO" id="GO:0046872">
    <property type="term" value="F:metal ion binding"/>
    <property type="evidence" value="ECO:0007669"/>
    <property type="project" value="UniProtKB-KW"/>
</dbReference>
<accession>A0A2S0UPW8</accession>
<dbReference type="GO" id="GO:0016846">
    <property type="term" value="F:carbon-sulfur lyase activity"/>
    <property type="evidence" value="ECO:0007669"/>
    <property type="project" value="InterPro"/>
</dbReference>
<evidence type="ECO:0000313" key="6">
    <source>
        <dbReference type="EMBL" id="AWB49863.1"/>
    </source>
</evidence>
<dbReference type="PANTHER" id="PTHR33337">
    <property type="entry name" value="GFA DOMAIN-CONTAINING PROTEIN"/>
    <property type="match status" value="1"/>
</dbReference>
<protein>
    <submittedName>
        <fullName evidence="6">Aldehyde-activating protein</fullName>
    </submittedName>
</protein>
<evidence type="ECO:0000256" key="2">
    <source>
        <dbReference type="ARBA" id="ARBA00022723"/>
    </source>
</evidence>
<proteinExistence type="inferred from homology"/>
<dbReference type="Pfam" id="PF04828">
    <property type="entry name" value="GFA"/>
    <property type="match status" value="1"/>
</dbReference>
<dbReference type="PANTHER" id="PTHR33337:SF40">
    <property type="entry name" value="CENP-V_GFA DOMAIN-CONTAINING PROTEIN-RELATED"/>
    <property type="match status" value="1"/>
</dbReference>
<dbReference type="EMBL" id="CP028918">
    <property type="protein sequence ID" value="AWB49863.1"/>
    <property type="molecule type" value="Genomic_DNA"/>
</dbReference>
<dbReference type="AlphaFoldDB" id="A0A2S0UPW8"/>
<comment type="similarity">
    <text evidence="1">Belongs to the Gfa family.</text>
</comment>
<dbReference type="SUPFAM" id="SSF51316">
    <property type="entry name" value="Mss4-like"/>
    <property type="match status" value="1"/>
</dbReference>
<evidence type="ECO:0000256" key="4">
    <source>
        <dbReference type="ARBA" id="ARBA00023239"/>
    </source>
</evidence>
<evidence type="ECO:0000256" key="1">
    <source>
        <dbReference type="ARBA" id="ARBA00005495"/>
    </source>
</evidence>
<organism evidence="6 7">
    <name type="scientific">Paragemmobacter aquarius</name>
    <dbReference type="NCBI Taxonomy" id="2169400"/>
    <lineage>
        <taxon>Bacteria</taxon>
        <taxon>Pseudomonadati</taxon>
        <taxon>Pseudomonadota</taxon>
        <taxon>Alphaproteobacteria</taxon>
        <taxon>Rhodobacterales</taxon>
        <taxon>Paracoccaceae</taxon>
        <taxon>Paragemmobacter</taxon>
    </lineage>
</organism>
<dbReference type="Proteomes" id="UP000244496">
    <property type="component" value="Chromosome"/>
</dbReference>
<keyword evidence="4" id="KW-0456">Lyase</keyword>
<dbReference type="OrthoDB" id="9807246at2"/>